<sequence length="60" mass="6443">MERSASATRRVCSRFALILFPESSGYLVAAGYATTGGLNGYSSIHFWALQGADTFVPKPD</sequence>
<dbReference type="Proteomes" id="UP001597461">
    <property type="component" value="Unassembled WGS sequence"/>
</dbReference>
<proteinExistence type="predicted"/>
<accession>A0ABW5MME4</accession>
<keyword evidence="2" id="KW-1185">Reference proteome</keyword>
<comment type="caution">
    <text evidence="1">The sequence shown here is derived from an EMBL/GenBank/DDBJ whole genome shotgun (WGS) entry which is preliminary data.</text>
</comment>
<name>A0ABW5MME4_9SPHI</name>
<protein>
    <submittedName>
        <fullName evidence="1">Uncharacterized protein</fullName>
    </submittedName>
</protein>
<organism evidence="1 2">
    <name type="scientific">Pedobacter vanadiisoli</name>
    <dbReference type="NCBI Taxonomy" id="1761975"/>
    <lineage>
        <taxon>Bacteria</taxon>
        <taxon>Pseudomonadati</taxon>
        <taxon>Bacteroidota</taxon>
        <taxon>Sphingobacteriia</taxon>
        <taxon>Sphingobacteriales</taxon>
        <taxon>Sphingobacteriaceae</taxon>
        <taxon>Pedobacter</taxon>
    </lineage>
</organism>
<dbReference type="EMBL" id="JBHULL010000033">
    <property type="protein sequence ID" value="MFD2584380.1"/>
    <property type="molecule type" value="Genomic_DNA"/>
</dbReference>
<evidence type="ECO:0000313" key="2">
    <source>
        <dbReference type="Proteomes" id="UP001597461"/>
    </source>
</evidence>
<reference evidence="2" key="1">
    <citation type="journal article" date="2019" name="Int. J. Syst. Evol. Microbiol.">
        <title>The Global Catalogue of Microorganisms (GCM) 10K type strain sequencing project: providing services to taxonomists for standard genome sequencing and annotation.</title>
        <authorList>
            <consortium name="The Broad Institute Genomics Platform"/>
            <consortium name="The Broad Institute Genome Sequencing Center for Infectious Disease"/>
            <person name="Wu L."/>
            <person name="Ma J."/>
        </authorList>
    </citation>
    <scope>NUCLEOTIDE SEQUENCE [LARGE SCALE GENOMIC DNA]</scope>
    <source>
        <strain evidence="2">KCTC 42866</strain>
    </source>
</reference>
<gene>
    <name evidence="1" type="ORF">ACFSR6_17910</name>
</gene>
<evidence type="ECO:0000313" key="1">
    <source>
        <dbReference type="EMBL" id="MFD2584380.1"/>
    </source>
</evidence>
<dbReference type="RefSeq" id="WP_379081371.1">
    <property type="nucleotide sequence ID" value="NZ_JBHULL010000033.1"/>
</dbReference>